<evidence type="ECO:0000313" key="10">
    <source>
        <dbReference type="Proteomes" id="UP000294682"/>
    </source>
</evidence>
<dbReference type="PANTHER" id="PTHR43005">
    <property type="entry name" value="BLR7065 PROTEIN"/>
    <property type="match status" value="1"/>
</dbReference>
<dbReference type="RefSeq" id="WP_079697991.1">
    <property type="nucleotide sequence ID" value="NZ_JADNAH010000008.1"/>
</dbReference>
<keyword evidence="6 7" id="KW-0472">Membrane</keyword>
<dbReference type="PANTHER" id="PTHR43005:SF1">
    <property type="entry name" value="SPERMIDINE_PUTRESCINE TRANSPORT SYSTEM PERMEASE PROTEIN"/>
    <property type="match status" value="1"/>
</dbReference>
<evidence type="ECO:0000256" key="7">
    <source>
        <dbReference type="RuleBase" id="RU363032"/>
    </source>
</evidence>
<keyword evidence="5 7" id="KW-1133">Transmembrane helix</keyword>
<organism evidence="9 10">
    <name type="scientific">Harryflintia acetispora</name>
    <dbReference type="NCBI Taxonomy" id="1849041"/>
    <lineage>
        <taxon>Bacteria</taxon>
        <taxon>Bacillati</taxon>
        <taxon>Bacillota</taxon>
        <taxon>Clostridia</taxon>
        <taxon>Eubacteriales</taxon>
        <taxon>Oscillospiraceae</taxon>
        <taxon>Harryflintia</taxon>
    </lineage>
</organism>
<dbReference type="GO" id="GO:0005886">
    <property type="term" value="C:plasma membrane"/>
    <property type="evidence" value="ECO:0007669"/>
    <property type="project" value="UniProtKB-SubCell"/>
</dbReference>
<evidence type="ECO:0000256" key="5">
    <source>
        <dbReference type="ARBA" id="ARBA00022989"/>
    </source>
</evidence>
<feature type="transmembrane region" description="Helical" evidence="7">
    <location>
        <begin position="154"/>
        <end position="177"/>
    </location>
</feature>
<accession>A0A9X8Y7F0</accession>
<protein>
    <submittedName>
        <fullName evidence="9">Carbohydrate ABC transporter membrane protein 1 (CUT1 family)</fullName>
    </submittedName>
</protein>
<dbReference type="CDD" id="cd06261">
    <property type="entry name" value="TM_PBP2"/>
    <property type="match status" value="1"/>
</dbReference>
<comment type="subcellular location">
    <subcellularLocation>
        <location evidence="1 7">Cell membrane</location>
        <topology evidence="1 7">Multi-pass membrane protein</topology>
    </subcellularLocation>
</comment>
<comment type="similarity">
    <text evidence="7">Belongs to the binding-protein-dependent transport system permease family.</text>
</comment>
<evidence type="ECO:0000256" key="4">
    <source>
        <dbReference type="ARBA" id="ARBA00022692"/>
    </source>
</evidence>
<dbReference type="OrthoDB" id="9778687at2"/>
<keyword evidence="10" id="KW-1185">Reference proteome</keyword>
<evidence type="ECO:0000256" key="3">
    <source>
        <dbReference type="ARBA" id="ARBA00022475"/>
    </source>
</evidence>
<evidence type="ECO:0000256" key="6">
    <source>
        <dbReference type="ARBA" id="ARBA00023136"/>
    </source>
</evidence>
<dbReference type="AlphaFoldDB" id="A0A9X8Y7F0"/>
<evidence type="ECO:0000259" key="8">
    <source>
        <dbReference type="PROSITE" id="PS50928"/>
    </source>
</evidence>
<dbReference type="Pfam" id="PF00528">
    <property type="entry name" value="BPD_transp_1"/>
    <property type="match status" value="1"/>
</dbReference>
<name>A0A9X8Y7F0_9FIRM</name>
<evidence type="ECO:0000256" key="1">
    <source>
        <dbReference type="ARBA" id="ARBA00004651"/>
    </source>
</evidence>
<feature type="transmembrane region" description="Helical" evidence="7">
    <location>
        <begin position="12"/>
        <end position="34"/>
    </location>
</feature>
<proteinExistence type="inferred from homology"/>
<dbReference type="Proteomes" id="UP000294682">
    <property type="component" value="Unassembled WGS sequence"/>
</dbReference>
<dbReference type="InterPro" id="IPR035906">
    <property type="entry name" value="MetI-like_sf"/>
</dbReference>
<keyword evidence="2 7" id="KW-0813">Transport</keyword>
<comment type="caution">
    <text evidence="9">The sequence shown here is derived from an EMBL/GenBank/DDBJ whole genome shotgun (WGS) entry which is preliminary data.</text>
</comment>
<dbReference type="Gene3D" id="1.10.3720.10">
    <property type="entry name" value="MetI-like"/>
    <property type="match status" value="1"/>
</dbReference>
<feature type="domain" description="ABC transmembrane type-1" evidence="8">
    <location>
        <begin position="68"/>
        <end position="280"/>
    </location>
</feature>
<sequence>MKKKRNVLPYAMLIPGSVLMIALVFYPIIVTFYYSLQHMKLTAPQDNRFVGLQNYQKILSDSSFWYSLQNSMVILVVVVVLTAVVGLAIALLLNVDSKLNGVLTAIAIIPWALPPIVNGVMWRWIFHPSFGFLNRLLLRLDLVEQPVQWLNSRWSIMLIASLVVAWRNIPFCAVVTLSSLQAIPRQIYESAVIDGSGTWQTFKHITLPLLVPSFGIVLTSTSINAINVFDEIVSLSGYGDMSKNLMIDAYLRTFSFLDYGVGSALTYIIMILAGILGLIYIRNVYREVSYL</sequence>
<evidence type="ECO:0000256" key="2">
    <source>
        <dbReference type="ARBA" id="ARBA00022448"/>
    </source>
</evidence>
<dbReference type="EMBL" id="SLUK01000012">
    <property type="protein sequence ID" value="TCL41880.1"/>
    <property type="molecule type" value="Genomic_DNA"/>
</dbReference>
<gene>
    <name evidence="9" type="ORF">EDD78_11250</name>
</gene>
<feature type="transmembrane region" description="Helical" evidence="7">
    <location>
        <begin position="72"/>
        <end position="95"/>
    </location>
</feature>
<evidence type="ECO:0000313" key="9">
    <source>
        <dbReference type="EMBL" id="TCL41880.1"/>
    </source>
</evidence>
<dbReference type="GO" id="GO:0055085">
    <property type="term" value="P:transmembrane transport"/>
    <property type="evidence" value="ECO:0007669"/>
    <property type="project" value="InterPro"/>
</dbReference>
<dbReference type="PROSITE" id="PS50928">
    <property type="entry name" value="ABC_TM1"/>
    <property type="match status" value="1"/>
</dbReference>
<feature type="transmembrane region" description="Helical" evidence="7">
    <location>
        <begin position="256"/>
        <end position="281"/>
    </location>
</feature>
<keyword evidence="3" id="KW-1003">Cell membrane</keyword>
<dbReference type="InterPro" id="IPR000515">
    <property type="entry name" value="MetI-like"/>
</dbReference>
<dbReference type="SUPFAM" id="SSF161098">
    <property type="entry name" value="MetI-like"/>
    <property type="match status" value="1"/>
</dbReference>
<reference evidence="9 10" key="1">
    <citation type="submission" date="2019-03" db="EMBL/GenBank/DDBJ databases">
        <title>Genomic Encyclopedia of Type Strains, Phase IV (KMG-IV): sequencing the most valuable type-strain genomes for metagenomic binning, comparative biology and taxonomic classification.</title>
        <authorList>
            <person name="Goeker M."/>
        </authorList>
    </citation>
    <scope>NUCLEOTIDE SEQUENCE [LARGE SCALE GENOMIC DNA]</scope>
    <source>
        <strain evidence="9 10">DSM 100433</strain>
    </source>
</reference>
<keyword evidence="4 7" id="KW-0812">Transmembrane</keyword>
<feature type="transmembrane region" description="Helical" evidence="7">
    <location>
        <begin position="102"/>
        <end position="125"/>
    </location>
</feature>